<dbReference type="PANTHER" id="PTHR22642">
    <property type="entry name" value="IMIDAZOLONEPROPIONASE"/>
    <property type="match status" value="1"/>
</dbReference>
<reference evidence="2 3" key="1">
    <citation type="submission" date="2021-03" db="EMBL/GenBank/DDBJ databases">
        <title>Antimicrobial resistance genes in bacteria isolated from Japanese honey, and their potential for conferring macrolide and lincosamide resistance in the American foulbrood pathogen Paenibacillus larvae.</title>
        <authorList>
            <person name="Okamoto M."/>
            <person name="Kumagai M."/>
            <person name="Kanamori H."/>
            <person name="Takamatsu D."/>
        </authorList>
    </citation>
    <scope>NUCLEOTIDE SEQUENCE [LARGE SCALE GENOMIC DNA]</scope>
    <source>
        <strain evidence="2 3">J1TS3</strain>
    </source>
</reference>
<feature type="domain" description="Amidohydrolase 3" evidence="1">
    <location>
        <begin position="54"/>
        <end position="546"/>
    </location>
</feature>
<keyword evidence="3" id="KW-1185">Reference proteome</keyword>
<dbReference type="Gene3D" id="3.20.20.140">
    <property type="entry name" value="Metal-dependent hydrolases"/>
    <property type="match status" value="1"/>
</dbReference>
<dbReference type="Proteomes" id="UP000680279">
    <property type="component" value="Unassembled WGS sequence"/>
</dbReference>
<gene>
    <name evidence="2" type="ORF">J1TS3_33840</name>
</gene>
<proteinExistence type="predicted"/>
<accession>A0ABQ4KB21</accession>
<sequence>MIRADLVIYNANVLTLDEQNTRAGSLASYQGKITGIWPDQHPPEDEIIKSDNFKEIDLHGSTLIPGFIDTHNHILMYGQQKYQVDCRSPFNKNIKDIQQRLTEAAQQKNEYEWIIGYGYDDSLLEEMRHPTKKDLDAINTKHPIFIRHISGHLAVTNSAGLQMAGITKDTPQPEGGHIEKDSLGEPTGVLFEPGAMNLVSGHIPLPDRGELIQILKEANNDYLAEGITTNTDAGIGLFNGEEELDIYLQAIKENPRSMKMRLMILNELLIDNGPFQSYTATELDDEIQEKTNGKAKLDSAKIFQDGSIQGLTGALRKPYHCDDQLYGELIYSQETINHFALDFHNRGFRVATHGNGDRAIGSIIEAYEHAIKNGGERDHRHRIEHVQTATEEDLKKMSELVIAASFFINHVYYWGDRHRNIFLGPDRAKRLNPLKEADDLNILYTLHSDCPITPISPLFSVWAAVNRVTSNGNVLGAEQKIDVETALKTMTIYGAKLNFEENEKGTIEVGKAADFAILEEDPTRMNPMKIKDIHVLATYIDGELVFEKESLKVNE</sequence>
<dbReference type="RefSeq" id="WP_212963550.1">
    <property type="nucleotide sequence ID" value="NZ_BOQT01000015.1"/>
</dbReference>
<protein>
    <submittedName>
        <fullName evidence="2">Amidohydrolase</fullName>
    </submittedName>
</protein>
<evidence type="ECO:0000313" key="3">
    <source>
        <dbReference type="Proteomes" id="UP000680279"/>
    </source>
</evidence>
<dbReference type="Gene3D" id="2.30.40.10">
    <property type="entry name" value="Urease, subunit C, domain 1"/>
    <property type="match status" value="1"/>
</dbReference>
<dbReference type="Gene3D" id="3.10.310.70">
    <property type="match status" value="1"/>
</dbReference>
<dbReference type="InterPro" id="IPR032466">
    <property type="entry name" value="Metal_Hydrolase"/>
</dbReference>
<dbReference type="SUPFAM" id="SSF51338">
    <property type="entry name" value="Composite domain of metallo-dependent hydrolases"/>
    <property type="match status" value="1"/>
</dbReference>
<dbReference type="CDD" id="cd01300">
    <property type="entry name" value="YtcJ_like"/>
    <property type="match status" value="1"/>
</dbReference>
<organism evidence="2 3">
    <name type="scientific">Siminovitchia fordii</name>
    <dbReference type="NCBI Taxonomy" id="254759"/>
    <lineage>
        <taxon>Bacteria</taxon>
        <taxon>Bacillati</taxon>
        <taxon>Bacillota</taxon>
        <taxon>Bacilli</taxon>
        <taxon>Bacillales</taxon>
        <taxon>Bacillaceae</taxon>
        <taxon>Siminovitchia</taxon>
    </lineage>
</organism>
<dbReference type="SUPFAM" id="SSF51556">
    <property type="entry name" value="Metallo-dependent hydrolases"/>
    <property type="match status" value="1"/>
</dbReference>
<dbReference type="PANTHER" id="PTHR22642:SF2">
    <property type="entry name" value="PROTEIN LONG AFTER FAR-RED 3"/>
    <property type="match status" value="1"/>
</dbReference>
<dbReference type="InterPro" id="IPR013108">
    <property type="entry name" value="Amidohydro_3"/>
</dbReference>
<dbReference type="InterPro" id="IPR011059">
    <property type="entry name" value="Metal-dep_hydrolase_composite"/>
</dbReference>
<name>A0ABQ4KB21_9BACI</name>
<dbReference type="Pfam" id="PF07969">
    <property type="entry name" value="Amidohydro_3"/>
    <property type="match status" value="1"/>
</dbReference>
<dbReference type="InterPro" id="IPR033932">
    <property type="entry name" value="YtcJ-like"/>
</dbReference>
<comment type="caution">
    <text evidence="2">The sequence shown here is derived from an EMBL/GenBank/DDBJ whole genome shotgun (WGS) entry which is preliminary data.</text>
</comment>
<dbReference type="EMBL" id="BOQT01000015">
    <property type="protein sequence ID" value="GIN22250.1"/>
    <property type="molecule type" value="Genomic_DNA"/>
</dbReference>
<evidence type="ECO:0000259" key="1">
    <source>
        <dbReference type="Pfam" id="PF07969"/>
    </source>
</evidence>
<evidence type="ECO:0000313" key="2">
    <source>
        <dbReference type="EMBL" id="GIN22250.1"/>
    </source>
</evidence>